<keyword evidence="3" id="KW-1185">Reference proteome</keyword>
<name>A0A5J5ETI8_9PEZI</name>
<comment type="caution">
    <text evidence="2">The sequence shown here is derived from an EMBL/GenBank/DDBJ whole genome shotgun (WGS) entry which is preliminary data.</text>
</comment>
<feature type="compositionally biased region" description="Basic and acidic residues" evidence="1">
    <location>
        <begin position="408"/>
        <end position="423"/>
    </location>
</feature>
<evidence type="ECO:0000313" key="2">
    <source>
        <dbReference type="EMBL" id="KAA8902907.1"/>
    </source>
</evidence>
<evidence type="ECO:0008006" key="4">
    <source>
        <dbReference type="Google" id="ProtNLM"/>
    </source>
</evidence>
<feature type="region of interest" description="Disordered" evidence="1">
    <location>
        <begin position="104"/>
        <end position="132"/>
    </location>
</feature>
<feature type="compositionally biased region" description="Basic and acidic residues" evidence="1">
    <location>
        <begin position="30"/>
        <end position="40"/>
    </location>
</feature>
<evidence type="ECO:0000313" key="3">
    <source>
        <dbReference type="Proteomes" id="UP000326924"/>
    </source>
</evidence>
<feature type="compositionally biased region" description="Polar residues" evidence="1">
    <location>
        <begin position="424"/>
        <end position="442"/>
    </location>
</feature>
<feature type="region of interest" description="Disordered" evidence="1">
    <location>
        <begin position="401"/>
        <end position="442"/>
    </location>
</feature>
<accession>A0A5J5ETI8</accession>
<protein>
    <recommendedName>
        <fullName evidence="4">CCHC-type domain-containing protein</fullName>
    </recommendedName>
</protein>
<dbReference type="Proteomes" id="UP000326924">
    <property type="component" value="Unassembled WGS sequence"/>
</dbReference>
<dbReference type="GO" id="GO:0008270">
    <property type="term" value="F:zinc ion binding"/>
    <property type="evidence" value="ECO:0007669"/>
    <property type="project" value="InterPro"/>
</dbReference>
<organism evidence="2 3">
    <name type="scientific">Sphaerosporella brunnea</name>
    <dbReference type="NCBI Taxonomy" id="1250544"/>
    <lineage>
        <taxon>Eukaryota</taxon>
        <taxon>Fungi</taxon>
        <taxon>Dikarya</taxon>
        <taxon>Ascomycota</taxon>
        <taxon>Pezizomycotina</taxon>
        <taxon>Pezizomycetes</taxon>
        <taxon>Pezizales</taxon>
        <taxon>Pyronemataceae</taxon>
        <taxon>Sphaerosporella</taxon>
    </lineage>
</organism>
<dbReference type="AlphaFoldDB" id="A0A5J5ETI8"/>
<feature type="compositionally biased region" description="Acidic residues" evidence="1">
    <location>
        <begin position="1"/>
        <end position="10"/>
    </location>
</feature>
<proteinExistence type="predicted"/>
<dbReference type="EMBL" id="VXIS01000125">
    <property type="protein sequence ID" value="KAA8902907.1"/>
    <property type="molecule type" value="Genomic_DNA"/>
</dbReference>
<feature type="compositionally biased region" description="Gly residues" evidence="1">
    <location>
        <begin position="110"/>
        <end position="126"/>
    </location>
</feature>
<evidence type="ECO:0000256" key="1">
    <source>
        <dbReference type="SAM" id="MobiDB-lite"/>
    </source>
</evidence>
<sequence>MSDSTMEEYLDNPWATREEHQQQQASMTRRQYEEKQRAHEAAMYAQQQTAPGAYAQQQQADPAVEDLGARFSGLGYLTQRDIEEQRMKQERIRRLRAQQDAGNDLHRQMGGSGWGGGGAWGGGGRGRAWNGDRAFDGGSGGLGGGWGPRMDQPHPMRFPESEPSVNITEWMVKHHLKMNDVPRFDGQIGLENLRKWHMDVEHFAKIAGLSEMATINLAWTRFGSSVLEWFQDALWKDFGIAYLPQHQYPFSWEDLKAKMTDVFAPAFSSTHVWKQLSDLKRKHGYEGTKSYITRFLELAKTPYNVCQGDCAWEILYGNLSSDERLCVNTICVQNAELRRRTTMQTILNSVDQTMLATAAVGAAVTTTPMDLTALSKAGDSKKGDCSRCGGVGHWAWKCGTPRNWKPGQKIDKPPRGEGDKKLNNTEATLEETANSEETAGKA</sequence>
<reference evidence="2 3" key="1">
    <citation type="submission" date="2019-09" db="EMBL/GenBank/DDBJ databases">
        <title>Draft genome of the ectomycorrhizal ascomycete Sphaerosporella brunnea.</title>
        <authorList>
            <consortium name="DOE Joint Genome Institute"/>
            <person name="Benucci G.M."/>
            <person name="Marozzi G."/>
            <person name="Antonielli L."/>
            <person name="Sanchez S."/>
            <person name="Marco P."/>
            <person name="Wang X."/>
            <person name="Falini L.B."/>
            <person name="Barry K."/>
            <person name="Haridas S."/>
            <person name="Lipzen A."/>
            <person name="Labutti K."/>
            <person name="Grigoriev I.V."/>
            <person name="Murat C."/>
            <person name="Martin F."/>
            <person name="Albertini E."/>
            <person name="Donnini D."/>
            <person name="Bonito G."/>
        </authorList>
    </citation>
    <scope>NUCLEOTIDE SEQUENCE [LARGE SCALE GENOMIC DNA]</scope>
    <source>
        <strain evidence="2 3">Sb_GMNB300</strain>
    </source>
</reference>
<dbReference type="GO" id="GO:0003676">
    <property type="term" value="F:nucleic acid binding"/>
    <property type="evidence" value="ECO:0007669"/>
    <property type="project" value="InterPro"/>
</dbReference>
<feature type="compositionally biased region" description="Polar residues" evidence="1">
    <location>
        <begin position="45"/>
        <end position="60"/>
    </location>
</feature>
<dbReference type="SUPFAM" id="SSF57756">
    <property type="entry name" value="Retrovirus zinc finger-like domains"/>
    <property type="match status" value="1"/>
</dbReference>
<dbReference type="InParanoid" id="A0A5J5ETI8"/>
<feature type="region of interest" description="Disordered" evidence="1">
    <location>
        <begin position="1"/>
        <end position="61"/>
    </location>
</feature>
<gene>
    <name evidence="2" type="ORF">FN846DRAFT_954908</name>
</gene>
<dbReference type="InterPro" id="IPR036875">
    <property type="entry name" value="Znf_CCHC_sf"/>
</dbReference>